<dbReference type="RefSeq" id="WP_284279267.1">
    <property type="nucleotide sequence ID" value="NZ_BSOJ01000001.1"/>
</dbReference>
<sequence>MSSPIERTGTTQRWSDTVTHNQTVYLCEVPEDPKADIAGQTLNVLGLLEARLKEAGSSKSRILSCTIFITDRAHIAKFNELWDAWVPEGCAPVRACVVADLLNPDWKVEIQMTAAVA</sequence>
<protein>
    <recommendedName>
        <fullName evidence="3">RidA family protein</fullName>
    </recommendedName>
</protein>
<dbReference type="InterPro" id="IPR035709">
    <property type="entry name" value="YoaB-like"/>
</dbReference>
<dbReference type="Gene3D" id="3.30.1330.40">
    <property type="entry name" value="RutC-like"/>
    <property type="match status" value="1"/>
</dbReference>
<reference evidence="2" key="1">
    <citation type="journal article" date="2019" name="Int. J. Syst. Evol. Microbiol.">
        <title>The Global Catalogue of Microorganisms (GCM) 10K type strain sequencing project: providing services to taxonomists for standard genome sequencing and annotation.</title>
        <authorList>
            <consortium name="The Broad Institute Genomics Platform"/>
            <consortium name="The Broad Institute Genome Sequencing Center for Infectious Disease"/>
            <person name="Wu L."/>
            <person name="Ma J."/>
        </authorList>
    </citation>
    <scope>NUCLEOTIDE SEQUENCE [LARGE SCALE GENOMIC DNA]</scope>
    <source>
        <strain evidence="2">NBRC 105857</strain>
    </source>
</reference>
<evidence type="ECO:0000313" key="2">
    <source>
        <dbReference type="Proteomes" id="UP001156664"/>
    </source>
</evidence>
<dbReference type="SUPFAM" id="SSF55298">
    <property type="entry name" value="YjgF-like"/>
    <property type="match status" value="1"/>
</dbReference>
<proteinExistence type="predicted"/>
<keyword evidence="2" id="KW-1185">Reference proteome</keyword>
<dbReference type="EMBL" id="BSOJ01000001">
    <property type="protein sequence ID" value="GLR24981.1"/>
    <property type="molecule type" value="Genomic_DNA"/>
</dbReference>
<dbReference type="PANTHER" id="PTHR47328:SF1">
    <property type="entry name" value="RUTC FAMILY PROTEIN YOAB"/>
    <property type="match status" value="1"/>
</dbReference>
<comment type="caution">
    <text evidence="1">The sequence shown here is derived from an EMBL/GenBank/DDBJ whole genome shotgun (WGS) entry which is preliminary data.</text>
</comment>
<dbReference type="PANTHER" id="PTHR47328">
    <property type="match status" value="1"/>
</dbReference>
<dbReference type="InterPro" id="IPR006175">
    <property type="entry name" value="YjgF/YER057c/UK114"/>
</dbReference>
<organism evidence="1 2">
    <name type="scientific">Limnobacter litoralis</name>
    <dbReference type="NCBI Taxonomy" id="481366"/>
    <lineage>
        <taxon>Bacteria</taxon>
        <taxon>Pseudomonadati</taxon>
        <taxon>Pseudomonadota</taxon>
        <taxon>Betaproteobacteria</taxon>
        <taxon>Burkholderiales</taxon>
        <taxon>Burkholderiaceae</taxon>
        <taxon>Limnobacter</taxon>
    </lineage>
</organism>
<name>A0ABQ5YN90_9BURK</name>
<evidence type="ECO:0008006" key="3">
    <source>
        <dbReference type="Google" id="ProtNLM"/>
    </source>
</evidence>
<dbReference type="Proteomes" id="UP001156664">
    <property type="component" value="Unassembled WGS sequence"/>
</dbReference>
<dbReference type="CDD" id="cd06150">
    <property type="entry name" value="YjgF_YER057c_UK114_like_2"/>
    <property type="match status" value="1"/>
</dbReference>
<gene>
    <name evidence="1" type="ORF">GCM10007875_00680</name>
</gene>
<dbReference type="Pfam" id="PF01042">
    <property type="entry name" value="Ribonuc_L-PSP"/>
    <property type="match status" value="1"/>
</dbReference>
<accession>A0ABQ5YN90</accession>
<evidence type="ECO:0000313" key="1">
    <source>
        <dbReference type="EMBL" id="GLR24981.1"/>
    </source>
</evidence>
<dbReference type="InterPro" id="IPR035959">
    <property type="entry name" value="RutC-like_sf"/>
</dbReference>